<dbReference type="SMART" id="SM00530">
    <property type="entry name" value="HTH_XRE"/>
    <property type="match status" value="1"/>
</dbReference>
<evidence type="ECO:0000313" key="2">
    <source>
        <dbReference type="EMBL" id="SMG10713.1"/>
    </source>
</evidence>
<evidence type="ECO:0000313" key="3">
    <source>
        <dbReference type="Proteomes" id="UP000193834"/>
    </source>
</evidence>
<accession>A0A1X7I7X0</accession>
<proteinExistence type="predicted"/>
<dbReference type="EMBL" id="FXAZ01000001">
    <property type="protein sequence ID" value="SMG10713.1"/>
    <property type="molecule type" value="Genomic_DNA"/>
</dbReference>
<dbReference type="Proteomes" id="UP000193834">
    <property type="component" value="Unassembled WGS sequence"/>
</dbReference>
<dbReference type="GO" id="GO:0005829">
    <property type="term" value="C:cytosol"/>
    <property type="evidence" value="ECO:0007669"/>
    <property type="project" value="TreeGrafter"/>
</dbReference>
<dbReference type="Pfam" id="PF01381">
    <property type="entry name" value="HTH_3"/>
    <property type="match status" value="1"/>
</dbReference>
<dbReference type="SUPFAM" id="SSF47413">
    <property type="entry name" value="lambda repressor-like DNA-binding domains"/>
    <property type="match status" value="1"/>
</dbReference>
<dbReference type="GO" id="GO:0003677">
    <property type="term" value="F:DNA binding"/>
    <property type="evidence" value="ECO:0007669"/>
    <property type="project" value="UniProtKB-KW"/>
</dbReference>
<gene>
    <name evidence="2" type="ORF">SAMN06295960_0209</name>
</gene>
<dbReference type="STRING" id="1852522.SAMN06295960_0209"/>
<dbReference type="PANTHER" id="PTHR46797">
    <property type="entry name" value="HTH-TYPE TRANSCRIPTIONAL REGULATOR"/>
    <property type="match status" value="1"/>
</dbReference>
<dbReference type="AlphaFoldDB" id="A0A1X7I7X0"/>
<dbReference type="PROSITE" id="PS50943">
    <property type="entry name" value="HTH_CROC1"/>
    <property type="match status" value="1"/>
</dbReference>
<dbReference type="RefSeq" id="WP_169026046.1">
    <property type="nucleotide sequence ID" value="NZ_FXAZ01000001.1"/>
</dbReference>
<protein>
    <submittedName>
        <fullName evidence="2">DNA-binding transcriptional regulator, XRE-family HTH domain</fullName>
    </submittedName>
</protein>
<organism evidence="2 3">
    <name type="scientific">Paenibacillus aquistagni</name>
    <dbReference type="NCBI Taxonomy" id="1852522"/>
    <lineage>
        <taxon>Bacteria</taxon>
        <taxon>Bacillati</taxon>
        <taxon>Bacillota</taxon>
        <taxon>Bacilli</taxon>
        <taxon>Bacillales</taxon>
        <taxon>Paenibacillaceae</taxon>
        <taxon>Paenibacillus</taxon>
    </lineage>
</organism>
<dbReference type="InterPro" id="IPR001387">
    <property type="entry name" value="Cro/C1-type_HTH"/>
</dbReference>
<sequence length="107" mass="12212">MQIGDRLRTLRREKNLTTTQLSKLSGVTQSTISEIENDNRSPQLDTLDKICQALGISINELFPAATNRTLFLSDEEKHILQVFYQLNPHEREALKTLVTSLLDRSKT</sequence>
<dbReference type="InterPro" id="IPR050807">
    <property type="entry name" value="TransReg_Diox_bact_type"/>
</dbReference>
<reference evidence="2 3" key="1">
    <citation type="submission" date="2017-04" db="EMBL/GenBank/DDBJ databases">
        <authorList>
            <person name="Afonso C.L."/>
            <person name="Miller P.J."/>
            <person name="Scott M.A."/>
            <person name="Spackman E."/>
            <person name="Goraichik I."/>
            <person name="Dimitrov K.M."/>
            <person name="Suarez D.L."/>
            <person name="Swayne D.E."/>
        </authorList>
    </citation>
    <scope>NUCLEOTIDE SEQUENCE [LARGE SCALE GENOMIC DNA]</scope>
    <source>
        <strain evidence="2 3">11</strain>
    </source>
</reference>
<evidence type="ECO:0000256" key="1">
    <source>
        <dbReference type="ARBA" id="ARBA00023125"/>
    </source>
</evidence>
<name>A0A1X7I7X0_9BACL</name>
<dbReference type="GO" id="GO:0003700">
    <property type="term" value="F:DNA-binding transcription factor activity"/>
    <property type="evidence" value="ECO:0007669"/>
    <property type="project" value="TreeGrafter"/>
</dbReference>
<dbReference type="PANTHER" id="PTHR46797:SF1">
    <property type="entry name" value="METHYLPHOSPHONATE SYNTHASE"/>
    <property type="match status" value="1"/>
</dbReference>
<dbReference type="InterPro" id="IPR010982">
    <property type="entry name" value="Lambda_DNA-bd_dom_sf"/>
</dbReference>
<dbReference type="CDD" id="cd00093">
    <property type="entry name" value="HTH_XRE"/>
    <property type="match status" value="1"/>
</dbReference>
<keyword evidence="3" id="KW-1185">Reference proteome</keyword>
<keyword evidence="1 2" id="KW-0238">DNA-binding</keyword>
<dbReference type="Gene3D" id="1.10.260.40">
    <property type="entry name" value="lambda repressor-like DNA-binding domains"/>
    <property type="match status" value="1"/>
</dbReference>